<dbReference type="Gene3D" id="2.60.120.620">
    <property type="entry name" value="q2cbj1_9rhob like domain"/>
    <property type="match status" value="1"/>
</dbReference>
<dbReference type="SUPFAM" id="SSF51197">
    <property type="entry name" value="Clavaminate synthase-like"/>
    <property type="match status" value="1"/>
</dbReference>
<sequence>MDSMQALAELGVTPALTPEQREALDRDGFFVVENVLTPEQCVAMREEFDRIVAAEAGSGVVMDAEAGATRLSDLFNKSDVFDAALAVEPVLAASQYLLGDFKLHGANIRDPHRGGGDQPLHSDVPKSGEEDWRLVNALIVLDDLTLDNGPTRIVPGSHRLPHNNTPTVNLAEGEEQRGDYGDQSRFPEDPYAEYPGQILFTAPAGSVAVCNASLWHGGTSNRDGARRRMLHLTYTRRDLMQQFVQQDHLTEGLYDRLSPAQRYLFDVQAPTSA</sequence>
<dbReference type="PANTHER" id="PTHR20883:SF48">
    <property type="entry name" value="ECTOINE DIOXYGENASE"/>
    <property type="match status" value="1"/>
</dbReference>
<proteinExistence type="predicted"/>
<protein>
    <submittedName>
        <fullName evidence="1">Ectoine hydroxylase</fullName>
    </submittedName>
</protein>
<gene>
    <name evidence="1" type="primary">thpD</name>
    <name evidence="1" type="ORF">GCM10017559_55970</name>
</gene>
<dbReference type="EMBL" id="BAAAWD010000015">
    <property type="protein sequence ID" value="GAA3023459.1"/>
    <property type="molecule type" value="Genomic_DNA"/>
</dbReference>
<dbReference type="Proteomes" id="UP001499930">
    <property type="component" value="Unassembled WGS sequence"/>
</dbReference>
<dbReference type="InterPro" id="IPR008775">
    <property type="entry name" value="Phytyl_CoA_dOase-like"/>
</dbReference>
<reference evidence="1 2" key="1">
    <citation type="journal article" date="2019" name="Int. J. Syst. Evol. Microbiol.">
        <title>The Global Catalogue of Microorganisms (GCM) 10K type strain sequencing project: providing services to taxonomists for standard genome sequencing and annotation.</title>
        <authorList>
            <consortium name="The Broad Institute Genomics Platform"/>
            <consortium name="The Broad Institute Genome Sequencing Center for Infectious Disease"/>
            <person name="Wu L."/>
            <person name="Ma J."/>
        </authorList>
    </citation>
    <scope>NUCLEOTIDE SEQUENCE [LARGE SCALE GENOMIC DNA]</scope>
    <source>
        <strain evidence="1 2">JCM 3106</strain>
    </source>
</reference>
<name>A0ABN3YDX0_9ACTN</name>
<evidence type="ECO:0000313" key="1">
    <source>
        <dbReference type="EMBL" id="GAA3023459.1"/>
    </source>
</evidence>
<dbReference type="RefSeq" id="WP_344900518.1">
    <property type="nucleotide sequence ID" value="NZ_BAAAWD010000015.1"/>
</dbReference>
<keyword evidence="2" id="KW-1185">Reference proteome</keyword>
<dbReference type="Pfam" id="PF05721">
    <property type="entry name" value="PhyH"/>
    <property type="match status" value="1"/>
</dbReference>
<comment type="caution">
    <text evidence="1">The sequence shown here is derived from an EMBL/GenBank/DDBJ whole genome shotgun (WGS) entry which is preliminary data.</text>
</comment>
<evidence type="ECO:0000313" key="2">
    <source>
        <dbReference type="Proteomes" id="UP001499930"/>
    </source>
</evidence>
<accession>A0ABN3YDX0</accession>
<dbReference type="PANTHER" id="PTHR20883">
    <property type="entry name" value="PHYTANOYL-COA DIOXYGENASE DOMAIN CONTAINING 1"/>
    <property type="match status" value="1"/>
</dbReference>
<organism evidence="1 2">
    <name type="scientific">Streptosporangium longisporum</name>
    <dbReference type="NCBI Taxonomy" id="46187"/>
    <lineage>
        <taxon>Bacteria</taxon>
        <taxon>Bacillati</taxon>
        <taxon>Actinomycetota</taxon>
        <taxon>Actinomycetes</taxon>
        <taxon>Streptosporangiales</taxon>
        <taxon>Streptosporangiaceae</taxon>
        <taxon>Streptosporangium</taxon>
    </lineage>
</organism>